<evidence type="ECO:0000256" key="3">
    <source>
        <dbReference type="SAM" id="Phobius"/>
    </source>
</evidence>
<evidence type="ECO:0000259" key="4">
    <source>
        <dbReference type="PROSITE" id="PS51184"/>
    </source>
</evidence>
<feature type="transmembrane region" description="Helical" evidence="3">
    <location>
        <begin position="52"/>
        <end position="72"/>
    </location>
</feature>
<sequence>MIVAAPNDDTVAPLEPAEPPLQNVELEEVREKTSSSDKTTSVFQRVFASISWIYRAFVTLLIMFLFKLFAFFNSCFMTLPVLLPINAHPSKDNTHREGGSGPIVPYWIETKIKFWCFLHIVFNIQVPASWVKASYAKLIELNKDVRDAETQGMLLRFFYVCLFFFSRGFARRRKISNFHLDVLSFWRTFLIEIPTIVVGPDFDYKKFFREYVKRPHPVVLKGFAKQSPAVKKWSVDWIVANFGNEKALTKTLLGDNIPGRVKDINTPGTYLHNCEAIFVNHPELVEDLELSKLLPFVSADGNPKNPHLANLHPRAGPLPIQFFLGRGGTGTGFHCANGFNWFYMIEGSKKWTFVDPRWTVLTFPALNRGALYQSCAVTDPNTVLEKYKPLWRVCPRYAAIVEPGDVLLNPPWWWHCIENLTKDSTAVATRWMDTKTLRPLTGIGTDANRLFTAFQIFSPVFLKLQFSLIMRGIHATPDEHTQVDTDEDLEKQHAQRTAKGAQHEDATRVTAALNSNEEQDAYKAYYANKWGYADHLPKSNVQNGETRDDIESNKFDQGQGKWTMDTMNFRGR</sequence>
<dbReference type="SUPFAM" id="SSF51197">
    <property type="entry name" value="Clavaminate synthase-like"/>
    <property type="match status" value="1"/>
</dbReference>
<dbReference type="PANTHER" id="PTHR12480">
    <property type="entry name" value="ARGININE DEMETHYLASE AND LYSYL-HYDROXYLASE JMJD"/>
    <property type="match status" value="1"/>
</dbReference>
<keyword evidence="3" id="KW-0812">Transmembrane</keyword>
<protein>
    <recommendedName>
        <fullName evidence="4">JmjC domain-containing protein</fullName>
    </recommendedName>
</protein>
<dbReference type="Gene3D" id="2.60.120.650">
    <property type="entry name" value="Cupin"/>
    <property type="match status" value="1"/>
</dbReference>
<evidence type="ECO:0000313" key="6">
    <source>
        <dbReference type="Proteomes" id="UP000198341"/>
    </source>
</evidence>
<dbReference type="PROSITE" id="PS51184">
    <property type="entry name" value="JMJC"/>
    <property type="match status" value="1"/>
</dbReference>
<keyword evidence="6" id="KW-1185">Reference proteome</keyword>
<gene>
    <name evidence="5" type="ORF">Bathy08g02130</name>
</gene>
<reference evidence="5 6" key="1">
    <citation type="submission" date="2011-10" db="EMBL/GenBank/DDBJ databases">
        <authorList>
            <person name="Genoscope - CEA"/>
        </authorList>
    </citation>
    <scope>NUCLEOTIDE SEQUENCE [LARGE SCALE GENOMIC DNA]</scope>
    <source>
        <strain evidence="5 6">RCC 1105</strain>
    </source>
</reference>
<comment type="similarity">
    <text evidence="1">Belongs to the JARID1 histone demethylase family.</text>
</comment>
<dbReference type="Proteomes" id="UP000198341">
    <property type="component" value="Chromosome 8"/>
</dbReference>
<dbReference type="Pfam" id="PF13621">
    <property type="entry name" value="Cupin_8"/>
    <property type="match status" value="1"/>
</dbReference>
<evidence type="ECO:0000313" key="5">
    <source>
        <dbReference type="EMBL" id="CCO17782.1"/>
    </source>
</evidence>
<feature type="compositionally biased region" description="Basic and acidic residues" evidence="2">
    <location>
        <begin position="545"/>
        <end position="554"/>
    </location>
</feature>
<proteinExistence type="inferred from homology"/>
<dbReference type="EMBL" id="FO082271">
    <property type="protein sequence ID" value="CCO17782.1"/>
    <property type="molecule type" value="Genomic_DNA"/>
</dbReference>
<dbReference type="RefSeq" id="XP_007511661.1">
    <property type="nucleotide sequence ID" value="XM_007511599.1"/>
</dbReference>
<dbReference type="GeneID" id="19014192"/>
<feature type="region of interest" description="Disordered" evidence="2">
    <location>
        <begin position="542"/>
        <end position="572"/>
    </location>
</feature>
<keyword evidence="3" id="KW-1133">Transmembrane helix</keyword>
<dbReference type="InterPro" id="IPR041667">
    <property type="entry name" value="Cupin_8"/>
</dbReference>
<dbReference type="InterPro" id="IPR003347">
    <property type="entry name" value="JmjC_dom"/>
</dbReference>
<accession>K8EI01</accession>
<organism evidence="5 6">
    <name type="scientific">Bathycoccus prasinos</name>
    <dbReference type="NCBI Taxonomy" id="41875"/>
    <lineage>
        <taxon>Eukaryota</taxon>
        <taxon>Viridiplantae</taxon>
        <taxon>Chlorophyta</taxon>
        <taxon>Mamiellophyceae</taxon>
        <taxon>Mamiellales</taxon>
        <taxon>Bathycoccaceae</taxon>
        <taxon>Bathycoccus</taxon>
    </lineage>
</organism>
<feature type="domain" description="JmjC" evidence="4">
    <location>
        <begin position="283"/>
        <end position="448"/>
    </location>
</feature>
<dbReference type="AlphaFoldDB" id="K8EI01"/>
<dbReference type="KEGG" id="bpg:Bathy08g02130"/>
<name>K8EI01_9CHLO</name>
<evidence type="ECO:0000256" key="2">
    <source>
        <dbReference type="SAM" id="MobiDB-lite"/>
    </source>
</evidence>
<dbReference type="InterPro" id="IPR050910">
    <property type="entry name" value="JMJD6_ArgDemeth/LysHydrox"/>
</dbReference>
<evidence type="ECO:0000256" key="1">
    <source>
        <dbReference type="ARBA" id="ARBA00006801"/>
    </source>
</evidence>
<keyword evidence="3" id="KW-0472">Membrane</keyword>
<dbReference type="OrthoDB" id="47172at2759"/>